<evidence type="ECO:0000313" key="3">
    <source>
        <dbReference type="Proteomes" id="UP001157418"/>
    </source>
</evidence>
<comment type="caution">
    <text evidence="2">The sequence shown here is derived from an EMBL/GenBank/DDBJ whole genome shotgun (WGS) entry which is preliminary data.</text>
</comment>
<evidence type="ECO:0000313" key="2">
    <source>
        <dbReference type="EMBL" id="CAH1413389.1"/>
    </source>
</evidence>
<protein>
    <recommendedName>
        <fullName evidence="4">BURP domain-containing protein</fullName>
    </recommendedName>
</protein>
<evidence type="ECO:0008006" key="4">
    <source>
        <dbReference type="Google" id="ProtNLM"/>
    </source>
</evidence>
<gene>
    <name evidence="2" type="ORF">LVIROSA_LOCUS1352</name>
</gene>
<dbReference type="AlphaFoldDB" id="A0AAU9LNW5"/>
<feature type="region of interest" description="Disordered" evidence="1">
    <location>
        <begin position="41"/>
        <end position="87"/>
    </location>
</feature>
<organism evidence="2 3">
    <name type="scientific">Lactuca virosa</name>
    <dbReference type="NCBI Taxonomy" id="75947"/>
    <lineage>
        <taxon>Eukaryota</taxon>
        <taxon>Viridiplantae</taxon>
        <taxon>Streptophyta</taxon>
        <taxon>Embryophyta</taxon>
        <taxon>Tracheophyta</taxon>
        <taxon>Spermatophyta</taxon>
        <taxon>Magnoliopsida</taxon>
        <taxon>eudicotyledons</taxon>
        <taxon>Gunneridae</taxon>
        <taxon>Pentapetalae</taxon>
        <taxon>asterids</taxon>
        <taxon>campanulids</taxon>
        <taxon>Asterales</taxon>
        <taxon>Asteraceae</taxon>
        <taxon>Cichorioideae</taxon>
        <taxon>Cichorieae</taxon>
        <taxon>Lactucinae</taxon>
        <taxon>Lactuca</taxon>
    </lineage>
</organism>
<dbReference type="Proteomes" id="UP001157418">
    <property type="component" value="Unassembled WGS sequence"/>
</dbReference>
<sequence length="175" mass="18851">MVNSAASSQNVEDSSALDVDGYIMVTKKAGNNGKFVSNGSGIVGKHPNASRNQRVNGNGGINKRGNCNSRNNGKKGENGIGQGGNLNRGSVSHWNYSTKQEFTITNNRANNLDKQWQNGNVSGEAIKQGKSEVKGMGMKETLKDDTIGSSKNCFDVLKDITSEFVDCMEENIRCQ</sequence>
<accession>A0AAU9LNW5</accession>
<name>A0AAU9LNW5_9ASTR</name>
<keyword evidence="3" id="KW-1185">Reference proteome</keyword>
<evidence type="ECO:0000256" key="1">
    <source>
        <dbReference type="SAM" id="MobiDB-lite"/>
    </source>
</evidence>
<reference evidence="2 3" key="1">
    <citation type="submission" date="2022-01" db="EMBL/GenBank/DDBJ databases">
        <authorList>
            <person name="Xiong W."/>
            <person name="Schranz E."/>
        </authorList>
    </citation>
    <scope>NUCLEOTIDE SEQUENCE [LARGE SCALE GENOMIC DNA]</scope>
</reference>
<proteinExistence type="predicted"/>
<dbReference type="EMBL" id="CAKMRJ010000001">
    <property type="protein sequence ID" value="CAH1413389.1"/>
    <property type="molecule type" value="Genomic_DNA"/>
</dbReference>